<comment type="caution">
    <text evidence="3">The sequence shown here is derived from an EMBL/GenBank/DDBJ whole genome shotgun (WGS) entry which is preliminary data.</text>
</comment>
<evidence type="ECO:0000256" key="1">
    <source>
        <dbReference type="SAM" id="SignalP"/>
    </source>
</evidence>
<gene>
    <name evidence="3" type="ORF">H1D41_07085</name>
</gene>
<protein>
    <submittedName>
        <fullName evidence="3">DUF2147 domain-containing protein</fullName>
    </submittedName>
</protein>
<dbReference type="InterPro" id="IPR019223">
    <property type="entry name" value="DUF2147"/>
</dbReference>
<proteinExistence type="predicted"/>
<sequence length="130" mass="13826">MKKIALAALGVVAMAGAAMADPIYGTWQTIPDDNGHYGHIEISACGSAVCGTLVRAYDSAGTQLETDNVGKRLVWDMENIGDGNYDNGKVYSPDRDKTYNGDMQLSGNSLTVRGCVFGICRSGGTWSRVN</sequence>
<dbReference type="Gene3D" id="2.40.128.520">
    <property type="match status" value="1"/>
</dbReference>
<dbReference type="PANTHER" id="PTHR36919:SF2">
    <property type="entry name" value="BLL6627 PROTEIN"/>
    <property type="match status" value="1"/>
</dbReference>
<feature type="chain" id="PRO_5035319856" evidence="1">
    <location>
        <begin position="21"/>
        <end position="130"/>
    </location>
</feature>
<keyword evidence="1" id="KW-0732">Signal</keyword>
<feature type="signal peptide" evidence="1">
    <location>
        <begin position="1"/>
        <end position="20"/>
    </location>
</feature>
<accession>A0A8J7ICJ0</accession>
<dbReference type="Proteomes" id="UP000640583">
    <property type="component" value="Unassembled WGS sequence"/>
</dbReference>
<evidence type="ECO:0000313" key="4">
    <source>
        <dbReference type="Proteomes" id="UP000640583"/>
    </source>
</evidence>
<reference evidence="3" key="1">
    <citation type="submission" date="2020-10" db="EMBL/GenBank/DDBJ databases">
        <title>Paenihalocynthiibacter styelae gen. nov., sp. nov., isolated from stalked sea squirt Styela clava.</title>
        <authorList>
            <person name="Kim Y.-O."/>
            <person name="Yoon J.-H."/>
        </authorList>
    </citation>
    <scope>NUCLEOTIDE SEQUENCE</scope>
    <source>
        <strain evidence="3">MYP1-1</strain>
    </source>
</reference>
<organism evidence="3 4">
    <name type="scientific">Halocynthiibacter styelae</name>
    <dbReference type="NCBI Taxonomy" id="2761955"/>
    <lineage>
        <taxon>Bacteria</taxon>
        <taxon>Pseudomonadati</taxon>
        <taxon>Pseudomonadota</taxon>
        <taxon>Alphaproteobacteria</taxon>
        <taxon>Rhodobacterales</taxon>
        <taxon>Paracoccaceae</taxon>
        <taxon>Halocynthiibacter</taxon>
    </lineage>
</organism>
<feature type="domain" description="DUF2147" evidence="2">
    <location>
        <begin position="25"/>
        <end position="128"/>
    </location>
</feature>
<name>A0A8J7ICJ0_9RHOB</name>
<dbReference type="Pfam" id="PF09917">
    <property type="entry name" value="DUF2147"/>
    <property type="match status" value="1"/>
</dbReference>
<dbReference type="EMBL" id="JADCKQ010000004">
    <property type="protein sequence ID" value="MBI1493393.1"/>
    <property type="molecule type" value="Genomic_DNA"/>
</dbReference>
<dbReference type="PANTHER" id="PTHR36919">
    <property type="entry name" value="BLR1215 PROTEIN"/>
    <property type="match status" value="1"/>
</dbReference>
<dbReference type="AlphaFoldDB" id="A0A8J7ICJ0"/>
<dbReference type="RefSeq" id="WP_228848229.1">
    <property type="nucleotide sequence ID" value="NZ_JADCKQ010000004.1"/>
</dbReference>
<evidence type="ECO:0000313" key="3">
    <source>
        <dbReference type="EMBL" id="MBI1493393.1"/>
    </source>
</evidence>
<evidence type="ECO:0000259" key="2">
    <source>
        <dbReference type="Pfam" id="PF09917"/>
    </source>
</evidence>
<keyword evidence="4" id="KW-1185">Reference proteome</keyword>